<evidence type="ECO:0000313" key="2">
    <source>
        <dbReference type="Proteomes" id="UP000239576"/>
    </source>
</evidence>
<name>A0A2T1E853_9CYAN</name>
<dbReference type="OrthoDB" id="146908at2"/>
<comment type="caution">
    <text evidence="1">The sequence shown here is derived from an EMBL/GenBank/DDBJ whole genome shotgun (WGS) entry which is preliminary data.</text>
</comment>
<dbReference type="Proteomes" id="UP000239576">
    <property type="component" value="Unassembled WGS sequence"/>
</dbReference>
<reference evidence="1 2" key="2">
    <citation type="submission" date="2018-03" db="EMBL/GenBank/DDBJ databases">
        <title>The ancient ancestry and fast evolution of plastids.</title>
        <authorList>
            <person name="Moore K.R."/>
            <person name="Magnabosco C."/>
            <person name="Momper L."/>
            <person name="Gold D.A."/>
            <person name="Bosak T."/>
            <person name="Fournier G.P."/>
        </authorList>
    </citation>
    <scope>NUCLEOTIDE SEQUENCE [LARGE SCALE GENOMIC DNA]</scope>
    <source>
        <strain evidence="1 2">ULC18</strain>
    </source>
</reference>
<evidence type="ECO:0000313" key="1">
    <source>
        <dbReference type="EMBL" id="PSB28911.1"/>
    </source>
</evidence>
<protein>
    <submittedName>
        <fullName evidence="1">Uncharacterized protein</fullName>
    </submittedName>
</protein>
<dbReference type="EMBL" id="PVWK01000071">
    <property type="protein sequence ID" value="PSB28911.1"/>
    <property type="molecule type" value="Genomic_DNA"/>
</dbReference>
<dbReference type="AlphaFoldDB" id="A0A2T1E853"/>
<reference evidence="2" key="1">
    <citation type="submission" date="2018-02" db="EMBL/GenBank/DDBJ databases">
        <authorList>
            <person name="Moore K."/>
            <person name="Momper L."/>
        </authorList>
    </citation>
    <scope>NUCLEOTIDE SEQUENCE [LARGE SCALE GENOMIC DNA]</scope>
    <source>
        <strain evidence="2">ULC18</strain>
    </source>
</reference>
<accession>A0A2T1E853</accession>
<proteinExistence type="predicted"/>
<dbReference type="RefSeq" id="WP_106256615.1">
    <property type="nucleotide sequence ID" value="NZ_CAWNSW010000126.1"/>
</dbReference>
<sequence length="88" mass="9834">MQFQQQFAIDSQRIRILRNGISRAFHSDSSRSLMLTSQKQYPPVLAYTSTPFRGLGILLELFPAIRRAVSGAILKVFSSMNVSSSLVT</sequence>
<gene>
    <name evidence="1" type="ORF">C7B82_12430</name>
</gene>
<organism evidence="1 2">
    <name type="scientific">Stenomitos frigidus ULC18</name>
    <dbReference type="NCBI Taxonomy" id="2107698"/>
    <lineage>
        <taxon>Bacteria</taxon>
        <taxon>Bacillati</taxon>
        <taxon>Cyanobacteriota</taxon>
        <taxon>Cyanophyceae</taxon>
        <taxon>Leptolyngbyales</taxon>
        <taxon>Leptolyngbyaceae</taxon>
        <taxon>Stenomitos</taxon>
    </lineage>
</organism>
<keyword evidence="2" id="KW-1185">Reference proteome</keyword>